<evidence type="ECO:0000256" key="3">
    <source>
        <dbReference type="ARBA" id="ARBA00022801"/>
    </source>
</evidence>
<gene>
    <name evidence="6" type="ORF">SAMN04488500_10185</name>
</gene>
<proteinExistence type="inferred from homology"/>
<keyword evidence="2" id="KW-0479">Metal-binding</keyword>
<dbReference type="GO" id="GO:0016811">
    <property type="term" value="F:hydrolase activity, acting on carbon-nitrogen (but not peptide) bonds, in linear amides"/>
    <property type="evidence" value="ECO:0007669"/>
    <property type="project" value="TreeGrafter"/>
</dbReference>
<keyword evidence="7" id="KW-1185">Reference proteome</keyword>
<keyword evidence="4" id="KW-0862">Zinc</keyword>
<organism evidence="6 7">
    <name type="scientific">Sporomusa malonica</name>
    <dbReference type="NCBI Taxonomy" id="112901"/>
    <lineage>
        <taxon>Bacteria</taxon>
        <taxon>Bacillati</taxon>
        <taxon>Bacillota</taxon>
        <taxon>Negativicutes</taxon>
        <taxon>Selenomonadales</taxon>
        <taxon>Sporomusaceae</taxon>
        <taxon>Sporomusa</taxon>
    </lineage>
</organism>
<evidence type="ECO:0000256" key="2">
    <source>
        <dbReference type="ARBA" id="ARBA00022723"/>
    </source>
</evidence>
<dbReference type="AlphaFoldDB" id="A0A1W1Y7N5"/>
<dbReference type="EMBL" id="FWXI01000001">
    <property type="protein sequence ID" value="SMC32182.1"/>
    <property type="molecule type" value="Genomic_DNA"/>
</dbReference>
<dbReference type="STRING" id="112901.SAMN04488500_10185"/>
<dbReference type="Proteomes" id="UP000192738">
    <property type="component" value="Unassembled WGS sequence"/>
</dbReference>
<dbReference type="InterPro" id="IPR024087">
    <property type="entry name" value="Creatininase-like_sf"/>
</dbReference>
<evidence type="ECO:0000313" key="7">
    <source>
        <dbReference type="Proteomes" id="UP000192738"/>
    </source>
</evidence>
<evidence type="ECO:0000256" key="5">
    <source>
        <dbReference type="ARBA" id="ARBA00024029"/>
    </source>
</evidence>
<keyword evidence="3 6" id="KW-0378">Hydrolase</keyword>
<dbReference type="Pfam" id="PF02633">
    <property type="entry name" value="Creatininase"/>
    <property type="match status" value="1"/>
</dbReference>
<comment type="cofactor">
    <cofactor evidence="1">
        <name>Zn(2+)</name>
        <dbReference type="ChEBI" id="CHEBI:29105"/>
    </cofactor>
</comment>
<reference evidence="6 7" key="1">
    <citation type="submission" date="2017-04" db="EMBL/GenBank/DDBJ databases">
        <authorList>
            <person name="Afonso C.L."/>
            <person name="Miller P.J."/>
            <person name="Scott M.A."/>
            <person name="Spackman E."/>
            <person name="Goraichik I."/>
            <person name="Dimitrov K.M."/>
            <person name="Suarez D.L."/>
            <person name="Swayne D.E."/>
        </authorList>
    </citation>
    <scope>NUCLEOTIDE SEQUENCE [LARGE SCALE GENOMIC DNA]</scope>
    <source>
        <strain evidence="6 7">DSM 5090</strain>
    </source>
</reference>
<evidence type="ECO:0000256" key="1">
    <source>
        <dbReference type="ARBA" id="ARBA00001947"/>
    </source>
</evidence>
<dbReference type="GO" id="GO:0009231">
    <property type="term" value="P:riboflavin biosynthetic process"/>
    <property type="evidence" value="ECO:0007669"/>
    <property type="project" value="TreeGrafter"/>
</dbReference>
<accession>A0A1W1Y7N5</accession>
<dbReference type="GO" id="GO:0046872">
    <property type="term" value="F:metal ion binding"/>
    <property type="evidence" value="ECO:0007669"/>
    <property type="project" value="UniProtKB-KW"/>
</dbReference>
<dbReference type="Gene3D" id="3.40.50.10310">
    <property type="entry name" value="Creatininase"/>
    <property type="match status" value="1"/>
</dbReference>
<dbReference type="InterPro" id="IPR003785">
    <property type="entry name" value="Creatininase/forma_Hydrolase"/>
</dbReference>
<dbReference type="OrthoDB" id="9801445at2"/>
<dbReference type="PANTHER" id="PTHR35005">
    <property type="entry name" value="3-DEHYDRO-SCYLLO-INOSOSE HYDROLASE"/>
    <property type="match status" value="1"/>
</dbReference>
<name>A0A1W1Y7N5_9FIRM</name>
<dbReference type="PANTHER" id="PTHR35005:SF1">
    <property type="entry name" value="2-AMINO-5-FORMYLAMINO-6-RIBOSYLAMINOPYRIMIDIN-4(3H)-ONE 5'-MONOPHOSPHATE DEFORMYLASE"/>
    <property type="match status" value="1"/>
</dbReference>
<dbReference type="SUPFAM" id="SSF102215">
    <property type="entry name" value="Creatininase"/>
    <property type="match status" value="1"/>
</dbReference>
<sequence length="255" mass="28176">MERHVSRLTWEEVRDLDKHTGALILPIGSLEQHGPHLPVDTDLFFTEQLLDLTLAKLPDQVTLWRLPVLPISKSNEHASYPGTLSLSATTMMAVLHDIAQGVVNAGFRRLVFWTCHGGNRALLEVIAREVRIATGLMTFVVFPPAVAADPVQLDEQEQALGIHAGDWETSVMLALARDKVRLDKLDCSYPELPASSLQLELAGATFAWTTSDWSPSGTWGNARRATAERGTLRLSAILPRLVTILTDICHFEVSR</sequence>
<evidence type="ECO:0000256" key="4">
    <source>
        <dbReference type="ARBA" id="ARBA00022833"/>
    </source>
</evidence>
<protein>
    <submittedName>
        <fullName evidence="6">Creatinine amidohydrolase</fullName>
    </submittedName>
</protein>
<evidence type="ECO:0000313" key="6">
    <source>
        <dbReference type="EMBL" id="SMC32182.1"/>
    </source>
</evidence>
<dbReference type="RefSeq" id="WP_084573622.1">
    <property type="nucleotide sequence ID" value="NZ_CP155572.1"/>
</dbReference>
<comment type="similarity">
    <text evidence="5">Belongs to the creatininase superfamily.</text>
</comment>